<reference evidence="16 17" key="1">
    <citation type="submission" date="2019-07" db="EMBL/GenBank/DDBJ databases">
        <title>Whole genome shotgun sequence of Halomonas variabilis NBRC 102410.</title>
        <authorList>
            <person name="Hosoyama A."/>
            <person name="Uohara A."/>
            <person name="Ohji S."/>
            <person name="Ichikawa N."/>
        </authorList>
    </citation>
    <scope>NUCLEOTIDE SEQUENCE [LARGE SCALE GENOMIC DNA]</scope>
    <source>
        <strain evidence="16 17">NBRC 102410</strain>
    </source>
</reference>
<dbReference type="Pfam" id="PF00364">
    <property type="entry name" value="Biotin_lipoyl"/>
    <property type="match status" value="1"/>
</dbReference>
<dbReference type="Pfam" id="PF02786">
    <property type="entry name" value="CPSase_L_D2"/>
    <property type="match status" value="1"/>
</dbReference>
<evidence type="ECO:0000313" key="16">
    <source>
        <dbReference type="EMBL" id="GEN27445.1"/>
    </source>
</evidence>
<comment type="cofactor">
    <cofactor evidence="1">
        <name>biotin</name>
        <dbReference type="ChEBI" id="CHEBI:57586"/>
    </cofactor>
</comment>
<feature type="domain" description="ATP-grasp" evidence="14">
    <location>
        <begin position="138"/>
        <end position="339"/>
    </location>
</feature>
<evidence type="ECO:0000256" key="5">
    <source>
        <dbReference type="ARBA" id="ARBA00017242"/>
    </source>
</evidence>
<dbReference type="PROSITE" id="PS50968">
    <property type="entry name" value="BIOTINYL_LIPOYL"/>
    <property type="match status" value="1"/>
</dbReference>
<dbReference type="InterPro" id="IPR011054">
    <property type="entry name" value="Rudment_hybrid_motif"/>
</dbReference>
<dbReference type="InterPro" id="IPR050856">
    <property type="entry name" value="Biotin_carboxylase_complex"/>
</dbReference>
<comment type="function">
    <text evidence="2">This protein is a component of the acetyl coenzyme A carboxylase complex; first, biotin carboxylase catalyzes the carboxylation of the carrier protein and then the transcarboxylase transfers the carboxyl group to form malonyl-CoA.</text>
</comment>
<dbReference type="PROSITE" id="PS50979">
    <property type="entry name" value="BC"/>
    <property type="match status" value="1"/>
</dbReference>
<dbReference type="SUPFAM" id="SSF51230">
    <property type="entry name" value="Single hybrid motif"/>
    <property type="match status" value="1"/>
</dbReference>
<dbReference type="PROSITE" id="PS00866">
    <property type="entry name" value="CPSASE_1"/>
    <property type="match status" value="1"/>
</dbReference>
<dbReference type="InterPro" id="IPR005482">
    <property type="entry name" value="Biotin_COase_C"/>
</dbReference>
<dbReference type="InterPro" id="IPR016185">
    <property type="entry name" value="PreATP-grasp_dom_sf"/>
</dbReference>
<dbReference type="InterPro" id="IPR048429">
    <property type="entry name" value="MCC_alpha_BT"/>
</dbReference>
<dbReference type="SUPFAM" id="SSF56059">
    <property type="entry name" value="Glutathione synthetase ATP-binding domain-like"/>
    <property type="match status" value="1"/>
</dbReference>
<dbReference type="GO" id="GO:0046872">
    <property type="term" value="F:metal ion binding"/>
    <property type="evidence" value="ECO:0007669"/>
    <property type="project" value="InterPro"/>
</dbReference>
<evidence type="ECO:0000256" key="11">
    <source>
        <dbReference type="ARBA" id="ARBA00048600"/>
    </source>
</evidence>
<comment type="caution">
    <text evidence="16">The sequence shown here is derived from an EMBL/GenBank/DDBJ whole genome shotgun (WGS) entry which is preliminary data.</text>
</comment>
<dbReference type="OrthoDB" id="9763189at2"/>
<dbReference type="InterPro" id="IPR005479">
    <property type="entry name" value="CPAse_ATP-bd"/>
</dbReference>
<feature type="domain" description="Lipoyl-binding" evidence="13">
    <location>
        <begin position="628"/>
        <end position="701"/>
    </location>
</feature>
<dbReference type="PROSITE" id="PS50975">
    <property type="entry name" value="ATP_GRASP"/>
    <property type="match status" value="1"/>
</dbReference>
<dbReference type="Pfam" id="PF21139">
    <property type="entry name" value="BT_MCC_alpha"/>
    <property type="match status" value="1"/>
</dbReference>
<evidence type="ECO:0000256" key="12">
    <source>
        <dbReference type="PROSITE-ProRule" id="PRU00409"/>
    </source>
</evidence>
<proteinExistence type="predicted"/>
<dbReference type="GO" id="GO:0004075">
    <property type="term" value="F:biotin carboxylase activity"/>
    <property type="evidence" value="ECO:0007669"/>
    <property type="project" value="UniProtKB-EC"/>
</dbReference>
<dbReference type="Proteomes" id="UP000321303">
    <property type="component" value="Unassembled WGS sequence"/>
</dbReference>
<protein>
    <recommendedName>
        <fullName evidence="5">Biotin carboxylase</fullName>
    </recommendedName>
    <alternativeName>
        <fullName evidence="10">Acetyl-coenzyme A carboxylase biotin carboxylase subunit A</fullName>
    </alternativeName>
</protein>
<evidence type="ECO:0000256" key="1">
    <source>
        <dbReference type="ARBA" id="ARBA00001953"/>
    </source>
</evidence>
<dbReference type="SUPFAM" id="SSF52440">
    <property type="entry name" value="PreATP-grasp domain"/>
    <property type="match status" value="1"/>
</dbReference>
<dbReference type="FunFam" id="3.40.50.20:FF:000010">
    <property type="entry name" value="Propionyl-CoA carboxylase subunit alpha"/>
    <property type="match status" value="1"/>
</dbReference>
<evidence type="ECO:0000256" key="9">
    <source>
        <dbReference type="ARBA" id="ARBA00023267"/>
    </source>
</evidence>
<evidence type="ECO:0000256" key="6">
    <source>
        <dbReference type="ARBA" id="ARBA00022598"/>
    </source>
</evidence>
<dbReference type="InterPro" id="IPR000089">
    <property type="entry name" value="Biotin_lipoyl"/>
</dbReference>
<dbReference type="SUPFAM" id="SSF51246">
    <property type="entry name" value="Rudiment single hybrid motif"/>
    <property type="match status" value="1"/>
</dbReference>
<dbReference type="Pfam" id="PF02785">
    <property type="entry name" value="Biotin_carb_C"/>
    <property type="match status" value="1"/>
</dbReference>
<organism evidence="16 17">
    <name type="scientific">Halovibrio variabilis</name>
    <dbReference type="NCBI Taxonomy" id="31910"/>
    <lineage>
        <taxon>Bacteria</taxon>
        <taxon>Pseudomonadati</taxon>
        <taxon>Pseudomonadota</taxon>
        <taxon>Gammaproteobacteria</taxon>
        <taxon>Oceanospirillales</taxon>
        <taxon>Halomonadaceae</taxon>
        <taxon>Halovibrio</taxon>
    </lineage>
</organism>
<dbReference type="PANTHER" id="PTHR18866">
    <property type="entry name" value="CARBOXYLASE:PYRUVATE/ACETYL-COA/PROPIONYL-COA CARBOXYLASE"/>
    <property type="match status" value="1"/>
</dbReference>
<dbReference type="FunFam" id="3.30.470.20:FF:000028">
    <property type="entry name" value="Methylcrotonoyl-CoA carboxylase subunit alpha, mitochondrial"/>
    <property type="match status" value="1"/>
</dbReference>
<dbReference type="InterPro" id="IPR011761">
    <property type="entry name" value="ATP-grasp"/>
</dbReference>
<sequence length="704" mass="76091">MSHSPPFFEKNEKAARTTPFDTLLVANRGEIACRVMRTARRMGLKTVAVYSDADASARHVREADEAVRLGPAAARESYLNIDAVIDAAKRTGSGAIHPGYGFLSENGGFVKALEEAGVTFVGPPASAIAAMGDKSAAKVRMANAGVPLVPGYHGDDQEDTLLRAEADKIGYPVMLKASAGGGGKGMRVVESTEAFQAALDGCRRESKAAFGDDRMLIEKYLVQPRHVEVQVFCDHDGNGVYLFERDCSIQRRHQKVIEEAPAPGMTAELRSAMGDAAVRAAQEIGYVGAGTVEFLLDGSPGRDGAFYFMEMNTRLQVEHPVTEMITGQDLVEWQLRVAMGEPLPCTQDELTITGHSFEARIYAEDPDQDFLPATGLLTRFALDLAGAGLSADQVRLDSGVESGDTVSMHYDPMLAKLIVHGPDRGAALATLNRALAALDVQGVVTNRAFLMRLATHPGFKNTGFKNIELDTRFIERNEATLFAPRTYSMEAYASAALIGLHQLAQECESDSPWDRHDGFRLNAPHTIRIALCDPWLSQGPAQAPDSDEAVVIVEGKRNAGESLWNLTINDETLTASLQPLTGDAVAVTLNGHRRRLQARRDGHVVIMADPSGETRLFWRRIDAINHGHHEAESTLTAPMHGTVVALLVAPAAAIEKGMPLMVMEAMKMEHTMMAPADGSVAAFHFQAGDTVSQGDVLLEFAPRE</sequence>
<dbReference type="EMBL" id="BJXV01000005">
    <property type="protein sequence ID" value="GEN27445.1"/>
    <property type="molecule type" value="Genomic_DNA"/>
</dbReference>
<keyword evidence="8 12" id="KW-0067">ATP-binding</keyword>
<evidence type="ECO:0000259" key="14">
    <source>
        <dbReference type="PROSITE" id="PS50975"/>
    </source>
</evidence>
<evidence type="ECO:0000256" key="7">
    <source>
        <dbReference type="ARBA" id="ARBA00022741"/>
    </source>
</evidence>
<evidence type="ECO:0000256" key="4">
    <source>
        <dbReference type="ARBA" id="ARBA00011750"/>
    </source>
</evidence>
<dbReference type="AlphaFoldDB" id="A0A511ULF3"/>
<keyword evidence="6" id="KW-0436">Ligase</keyword>
<keyword evidence="7 12" id="KW-0547">Nucleotide-binding</keyword>
<evidence type="ECO:0000259" key="15">
    <source>
        <dbReference type="PROSITE" id="PS50979"/>
    </source>
</evidence>
<dbReference type="SMART" id="SM00878">
    <property type="entry name" value="Biotin_carb_C"/>
    <property type="match status" value="1"/>
</dbReference>
<evidence type="ECO:0000259" key="13">
    <source>
        <dbReference type="PROSITE" id="PS50968"/>
    </source>
</evidence>
<dbReference type="CDD" id="cd06850">
    <property type="entry name" value="biotinyl_domain"/>
    <property type="match status" value="1"/>
</dbReference>
<dbReference type="InterPro" id="IPR011053">
    <property type="entry name" value="Single_hybrid_motif"/>
</dbReference>
<dbReference type="Gene3D" id="2.40.50.100">
    <property type="match status" value="1"/>
</dbReference>
<feature type="domain" description="Biotin carboxylation" evidence="15">
    <location>
        <begin position="19"/>
        <end position="474"/>
    </location>
</feature>
<evidence type="ECO:0000256" key="2">
    <source>
        <dbReference type="ARBA" id="ARBA00003761"/>
    </source>
</evidence>
<dbReference type="Gene3D" id="3.30.470.20">
    <property type="entry name" value="ATP-grasp fold, B domain"/>
    <property type="match status" value="1"/>
</dbReference>
<comment type="catalytic activity">
    <reaction evidence="11">
        <text>N(6)-biotinyl-L-lysyl-[protein] + hydrogencarbonate + ATP = N(6)-carboxybiotinyl-L-lysyl-[protein] + ADP + phosphate + H(+)</text>
        <dbReference type="Rhea" id="RHEA:13501"/>
        <dbReference type="Rhea" id="RHEA-COMP:10505"/>
        <dbReference type="Rhea" id="RHEA-COMP:10506"/>
        <dbReference type="ChEBI" id="CHEBI:15378"/>
        <dbReference type="ChEBI" id="CHEBI:17544"/>
        <dbReference type="ChEBI" id="CHEBI:30616"/>
        <dbReference type="ChEBI" id="CHEBI:43474"/>
        <dbReference type="ChEBI" id="CHEBI:83144"/>
        <dbReference type="ChEBI" id="CHEBI:83145"/>
        <dbReference type="ChEBI" id="CHEBI:456216"/>
        <dbReference type="EC" id="6.3.4.14"/>
    </reaction>
</comment>
<comment type="pathway">
    <text evidence="3">Lipid metabolism; malonyl-CoA biosynthesis; malonyl-CoA from acetyl-CoA: step 1/1.</text>
</comment>
<dbReference type="Pfam" id="PF00289">
    <property type="entry name" value="Biotin_carb_N"/>
    <property type="match status" value="1"/>
</dbReference>
<dbReference type="RefSeq" id="WP_146873739.1">
    <property type="nucleotide sequence ID" value="NZ_BJXV01000005.1"/>
</dbReference>
<evidence type="ECO:0000313" key="17">
    <source>
        <dbReference type="Proteomes" id="UP000321303"/>
    </source>
</evidence>
<evidence type="ECO:0000256" key="10">
    <source>
        <dbReference type="ARBA" id="ARBA00033786"/>
    </source>
</evidence>
<keyword evidence="17" id="KW-1185">Reference proteome</keyword>
<dbReference type="FunFam" id="3.30.1490.20:FF:000003">
    <property type="entry name" value="acetyl-CoA carboxylase isoform X1"/>
    <property type="match status" value="1"/>
</dbReference>
<dbReference type="Gene3D" id="3.30.700.40">
    <property type="match status" value="1"/>
</dbReference>
<dbReference type="InterPro" id="IPR011764">
    <property type="entry name" value="Biotin_carboxylation_dom"/>
</dbReference>
<dbReference type="GO" id="GO:0005524">
    <property type="term" value="F:ATP binding"/>
    <property type="evidence" value="ECO:0007669"/>
    <property type="project" value="UniProtKB-UniRule"/>
</dbReference>
<name>A0A511ULF3_9GAMM</name>
<evidence type="ECO:0000256" key="3">
    <source>
        <dbReference type="ARBA" id="ARBA00004956"/>
    </source>
</evidence>
<gene>
    <name evidence="16" type="primary">accA_1</name>
    <name evidence="16" type="ORF">HVA01_10910</name>
</gene>
<comment type="subunit">
    <text evidence="4">Acetyl-CoA carboxylase is a heterohexamer of biotin carboxyl carrier protein, biotin carboxylase and the two subunits of carboxyl transferase in a 2:2 complex.</text>
</comment>
<dbReference type="PANTHER" id="PTHR18866:SF33">
    <property type="entry name" value="METHYLCROTONOYL-COA CARBOXYLASE SUBUNIT ALPHA, MITOCHONDRIAL-RELATED"/>
    <property type="match status" value="1"/>
</dbReference>
<evidence type="ECO:0000256" key="8">
    <source>
        <dbReference type="ARBA" id="ARBA00022840"/>
    </source>
</evidence>
<dbReference type="PROSITE" id="PS00867">
    <property type="entry name" value="CPSASE_2"/>
    <property type="match status" value="1"/>
</dbReference>
<dbReference type="InterPro" id="IPR005481">
    <property type="entry name" value="BC-like_N"/>
</dbReference>
<accession>A0A511ULF3</accession>
<keyword evidence="9" id="KW-0092">Biotin</keyword>